<keyword evidence="1" id="KW-0472">Membrane</keyword>
<organism evidence="3 4">
    <name type="scientific">Azohydromonas lata</name>
    <dbReference type="NCBI Taxonomy" id="45677"/>
    <lineage>
        <taxon>Bacteria</taxon>
        <taxon>Pseudomonadati</taxon>
        <taxon>Pseudomonadota</taxon>
        <taxon>Betaproteobacteria</taxon>
        <taxon>Burkholderiales</taxon>
        <taxon>Sphaerotilaceae</taxon>
        <taxon>Azohydromonas</taxon>
    </lineage>
</organism>
<comment type="caution">
    <text evidence="3">The sequence shown here is derived from an EMBL/GenBank/DDBJ whole genome shotgun (WGS) entry which is preliminary data.</text>
</comment>
<dbReference type="SUPFAM" id="SSF55166">
    <property type="entry name" value="Hedgehog/DD-peptidase"/>
    <property type="match status" value="1"/>
</dbReference>
<evidence type="ECO:0000259" key="2">
    <source>
        <dbReference type="Pfam" id="PF13539"/>
    </source>
</evidence>
<evidence type="ECO:0000313" key="3">
    <source>
        <dbReference type="EMBL" id="MDZ5459988.1"/>
    </source>
</evidence>
<dbReference type="InterPro" id="IPR039561">
    <property type="entry name" value="Peptidase_M15C"/>
</dbReference>
<keyword evidence="4" id="KW-1185">Reference proteome</keyword>
<dbReference type="EMBL" id="JAXOJX010000055">
    <property type="protein sequence ID" value="MDZ5459988.1"/>
    <property type="molecule type" value="Genomic_DNA"/>
</dbReference>
<dbReference type="Pfam" id="PF13539">
    <property type="entry name" value="Peptidase_M15_4"/>
    <property type="match status" value="1"/>
</dbReference>
<feature type="domain" description="Peptidase M15C" evidence="2">
    <location>
        <begin position="207"/>
        <end position="270"/>
    </location>
</feature>
<evidence type="ECO:0000313" key="4">
    <source>
        <dbReference type="Proteomes" id="UP001293718"/>
    </source>
</evidence>
<accession>A0ABU5IM60</accession>
<sequence length="276" mass="30771">MLLGVLFYLLLAASLTALLLAPVRDWAQASTRRWWQSGRRAAAAWTLSTQALARHTCRGARHLVAGSTGMLRRRALPLAAALALLMLLPLLAWSLRGLQRLDGLDGAERAVDQRVAALLQGEELVAPPPLPPALFMTAEVQQWLPMAQLASRQWELLDAAFRQRLLLAFRLVRERHGYDMVLLEGWRSPQRQAALAALGPSVTRAGPNQSLHQFGLAADCAFLRDGKVVISERDPWAMQGYRAYGEVARSLGLTWGGDWRSLRDYGHVEWRRDATR</sequence>
<dbReference type="InterPro" id="IPR009045">
    <property type="entry name" value="Zn_M74/Hedgehog-like"/>
</dbReference>
<protein>
    <submittedName>
        <fullName evidence="3">M15 family metallopeptidase</fullName>
    </submittedName>
</protein>
<evidence type="ECO:0000256" key="1">
    <source>
        <dbReference type="SAM" id="Phobius"/>
    </source>
</evidence>
<proteinExistence type="predicted"/>
<dbReference type="Gene3D" id="3.30.1380.10">
    <property type="match status" value="1"/>
</dbReference>
<keyword evidence="1" id="KW-1133">Transmembrane helix</keyword>
<reference evidence="3 4" key="1">
    <citation type="submission" date="2023-11" db="EMBL/GenBank/DDBJ databases">
        <title>Draft genome of Azohydromonas lata strain H1 (DSM1123), a polyhydroxyalkanoate producer.</title>
        <authorList>
            <person name="Traversa D."/>
            <person name="D'Addabbo P."/>
            <person name="Pazzani C."/>
            <person name="Manzari C."/>
            <person name="Chiara M."/>
            <person name="Scrascia M."/>
        </authorList>
    </citation>
    <scope>NUCLEOTIDE SEQUENCE [LARGE SCALE GENOMIC DNA]</scope>
    <source>
        <strain evidence="3 4">H1</strain>
    </source>
</reference>
<feature type="transmembrane region" description="Helical" evidence="1">
    <location>
        <begin position="75"/>
        <end position="95"/>
    </location>
</feature>
<dbReference type="RefSeq" id="WP_322467583.1">
    <property type="nucleotide sequence ID" value="NZ_JAXOJX010000055.1"/>
</dbReference>
<keyword evidence="1" id="KW-0812">Transmembrane</keyword>
<dbReference type="CDD" id="cd14845">
    <property type="entry name" value="L-Ala-D-Glu_peptidase_like"/>
    <property type="match status" value="1"/>
</dbReference>
<dbReference type="Proteomes" id="UP001293718">
    <property type="component" value="Unassembled WGS sequence"/>
</dbReference>
<gene>
    <name evidence="3" type="ORF">SM757_25740</name>
</gene>
<name>A0ABU5IM60_9BURK</name>